<evidence type="ECO:0000313" key="3">
    <source>
        <dbReference type="EnsemblMetazoa" id="XP_038076404.1"/>
    </source>
</evidence>
<protein>
    <submittedName>
        <fullName evidence="3">Uncharacterized protein</fullName>
    </submittedName>
</protein>
<keyword evidence="2" id="KW-0812">Transmembrane</keyword>
<dbReference type="RefSeq" id="XP_038076404.1">
    <property type="nucleotide sequence ID" value="XM_038220476.1"/>
</dbReference>
<dbReference type="OrthoDB" id="6125709at2759"/>
<feature type="compositionally biased region" description="Polar residues" evidence="1">
    <location>
        <begin position="507"/>
        <end position="520"/>
    </location>
</feature>
<proteinExistence type="predicted"/>
<keyword evidence="2" id="KW-0472">Membrane</keyword>
<keyword evidence="2" id="KW-1133">Transmembrane helix</keyword>
<organism evidence="3 4">
    <name type="scientific">Patiria miniata</name>
    <name type="common">Bat star</name>
    <name type="synonym">Asterina miniata</name>
    <dbReference type="NCBI Taxonomy" id="46514"/>
    <lineage>
        <taxon>Eukaryota</taxon>
        <taxon>Metazoa</taxon>
        <taxon>Echinodermata</taxon>
        <taxon>Eleutherozoa</taxon>
        <taxon>Asterozoa</taxon>
        <taxon>Asteroidea</taxon>
        <taxon>Valvatacea</taxon>
        <taxon>Valvatida</taxon>
        <taxon>Asterinidae</taxon>
        <taxon>Patiria</taxon>
    </lineage>
</organism>
<dbReference type="Proteomes" id="UP000887568">
    <property type="component" value="Unplaced"/>
</dbReference>
<evidence type="ECO:0000256" key="1">
    <source>
        <dbReference type="SAM" id="MobiDB-lite"/>
    </source>
</evidence>
<dbReference type="AlphaFoldDB" id="A0A914BJX3"/>
<feature type="compositionally biased region" description="Gly residues" evidence="1">
    <location>
        <begin position="548"/>
        <end position="561"/>
    </location>
</feature>
<name>A0A914BJX3_PATMI</name>
<dbReference type="GeneID" id="119744524"/>
<sequence length="615" mass="66900">MTCLQSKSSPILKMPLSASTVSSKDDDDIRDFYEAQNYQEECTSLDQAVQQINDQAQLTTFGGNVNCSRNADCTGLSCMLTLQGERTELRIKLHPCDDPPQMYLLIQDPDTNLPYVEQTVTHGDTYDIPGLHFTYMDFLTVSVAIGVQFEQVSGGFRIGLNLIPRLGDTDLTAIPLLTPIDIATPPCTTQGPESLQCIRMRELVEGLRPPYDFQCLRNNDCRGFSCSGVVQIDPVSFPVSANSVLDSCTVPISYNITLRDGTGRFLWSHSFIHSEEVIIQGDSIRLPPGVVVKMNVTMDPVTEDIDYLLTTIRLKVYCGDSQCGDETFLQNDRVPIPPCDHPMPTSTRGPTVSLTPIPGADDECSTFQAIATDIMKNEFFVNYNMECQANRPDSGPCDGLTCNMTSNGNDFVYKMKLFQCETPVRLLFTVDNREEARNYHLARNVSGNDIVPLDGVQRGLKIKIVVVKRMNGAIELALTLQYPISSGLPPVPLVQDRLVPVAPCTTTMPGPTDSANNPTKVTKPAGVTDSTPYKFTTGSAKVTKPGANGSGGGGGGKGGKSGSATSNKAAMIAIPVVVVAIVVVAVVILAAVWYRRRSRRPNDHINLIENTTAPM</sequence>
<reference evidence="3" key="1">
    <citation type="submission" date="2022-11" db="UniProtKB">
        <authorList>
            <consortium name="EnsemblMetazoa"/>
        </authorList>
    </citation>
    <scope>IDENTIFICATION</scope>
</reference>
<accession>A0A914BJX3</accession>
<keyword evidence="4" id="KW-1185">Reference proteome</keyword>
<feature type="compositionally biased region" description="Polar residues" evidence="1">
    <location>
        <begin position="528"/>
        <end position="540"/>
    </location>
</feature>
<evidence type="ECO:0000313" key="4">
    <source>
        <dbReference type="Proteomes" id="UP000887568"/>
    </source>
</evidence>
<dbReference type="OMA" id="GRINCTR"/>
<feature type="transmembrane region" description="Helical" evidence="2">
    <location>
        <begin position="570"/>
        <end position="594"/>
    </location>
</feature>
<evidence type="ECO:0000256" key="2">
    <source>
        <dbReference type="SAM" id="Phobius"/>
    </source>
</evidence>
<dbReference type="EnsemblMetazoa" id="XM_038220476.1">
    <property type="protein sequence ID" value="XP_038076404.1"/>
    <property type="gene ID" value="LOC119744524"/>
</dbReference>
<feature type="region of interest" description="Disordered" evidence="1">
    <location>
        <begin position="507"/>
        <end position="564"/>
    </location>
</feature>